<name>A0ACB6Z9Y4_THEGA</name>
<dbReference type="Proteomes" id="UP000886501">
    <property type="component" value="Unassembled WGS sequence"/>
</dbReference>
<evidence type="ECO:0000313" key="2">
    <source>
        <dbReference type="Proteomes" id="UP000886501"/>
    </source>
</evidence>
<keyword evidence="2" id="KW-1185">Reference proteome</keyword>
<organism evidence="1 2">
    <name type="scientific">Thelephora ganbajun</name>
    <name type="common">Ganba fungus</name>
    <dbReference type="NCBI Taxonomy" id="370292"/>
    <lineage>
        <taxon>Eukaryota</taxon>
        <taxon>Fungi</taxon>
        <taxon>Dikarya</taxon>
        <taxon>Basidiomycota</taxon>
        <taxon>Agaricomycotina</taxon>
        <taxon>Agaricomycetes</taxon>
        <taxon>Thelephorales</taxon>
        <taxon>Thelephoraceae</taxon>
        <taxon>Thelephora</taxon>
    </lineage>
</organism>
<sequence length="546" mass="61513">MTTEQVRDYLEKQLFIENTVVTYRLLSRELRIHVNDARLELQKYRSLRKDVHATYIMIGTPPPRYSTGSDPSMEIDEEAARRWEEDTGGDTVQEQLMLLVSEDELEDSKSQFYIIDSIDVYSLSAVYLIDADLVCKEQDRVRELDAQDKTGELAKKVGRIVGRNVKMRKPAKRKGKLGAASTTSKQPTIKKDPTVKKDATIKKDSTIKTEPTKIGKELTKEKSKAPIEKKPTKAGTLDWSKAKSKAEKEKEKANELKARAEKEAKEAKAKRERGREEKEKEKVKAKEEEEEPVEPFKRGVKRKTRVLEISDSEQSVRPPSPELPKGAKLKGRVIVSDDEESDEAKPRKGKGKASPQSSDVEELERSVRAMMDIDDDEVEKVPVIAPTKPPKKSKSRSKVVESSDEEENTEPRDAEDSMYVDDEPVVVKPKKPRKKAGKKDIPVGRNGLKKKRVVKSRMSLDGKGYMVTEDYSSYESVDEEEPEEPEKLKKKISSKPSESKLRSKASSFKETKAPSKEVKKRASVGGGSSKPTTGQGSLMNFFGKKP</sequence>
<evidence type="ECO:0000313" key="1">
    <source>
        <dbReference type="EMBL" id="KAF9646451.1"/>
    </source>
</evidence>
<comment type="caution">
    <text evidence="1">The sequence shown here is derived from an EMBL/GenBank/DDBJ whole genome shotgun (WGS) entry which is preliminary data.</text>
</comment>
<reference evidence="1" key="1">
    <citation type="submission" date="2019-10" db="EMBL/GenBank/DDBJ databases">
        <authorList>
            <consortium name="DOE Joint Genome Institute"/>
            <person name="Kuo A."/>
            <person name="Miyauchi S."/>
            <person name="Kiss E."/>
            <person name="Drula E."/>
            <person name="Kohler A."/>
            <person name="Sanchez-Garcia M."/>
            <person name="Andreopoulos B."/>
            <person name="Barry K.W."/>
            <person name="Bonito G."/>
            <person name="Buee M."/>
            <person name="Carver A."/>
            <person name="Chen C."/>
            <person name="Cichocki N."/>
            <person name="Clum A."/>
            <person name="Culley D."/>
            <person name="Crous P.W."/>
            <person name="Fauchery L."/>
            <person name="Girlanda M."/>
            <person name="Hayes R."/>
            <person name="Keri Z."/>
            <person name="Labutti K."/>
            <person name="Lipzen A."/>
            <person name="Lombard V."/>
            <person name="Magnuson J."/>
            <person name="Maillard F."/>
            <person name="Morin E."/>
            <person name="Murat C."/>
            <person name="Nolan M."/>
            <person name="Ohm R."/>
            <person name="Pangilinan J."/>
            <person name="Pereira M."/>
            <person name="Perotto S."/>
            <person name="Peter M."/>
            <person name="Riley R."/>
            <person name="Sitrit Y."/>
            <person name="Stielow B."/>
            <person name="Szollosi G."/>
            <person name="Zifcakova L."/>
            <person name="Stursova M."/>
            <person name="Spatafora J.W."/>
            <person name="Tedersoo L."/>
            <person name="Vaario L.-M."/>
            <person name="Yamada A."/>
            <person name="Yan M."/>
            <person name="Wang P."/>
            <person name="Xu J."/>
            <person name="Bruns T."/>
            <person name="Baldrian P."/>
            <person name="Vilgalys R."/>
            <person name="Henrissat B."/>
            <person name="Grigoriev I.V."/>
            <person name="Hibbett D."/>
            <person name="Nagy L.G."/>
            <person name="Martin F.M."/>
        </authorList>
    </citation>
    <scope>NUCLEOTIDE SEQUENCE</scope>
    <source>
        <strain evidence="1">P2</strain>
    </source>
</reference>
<protein>
    <submittedName>
        <fullName evidence="1">Uncharacterized protein</fullName>
    </submittedName>
</protein>
<proteinExistence type="predicted"/>
<reference evidence="1" key="2">
    <citation type="journal article" date="2020" name="Nat. Commun.">
        <title>Large-scale genome sequencing of mycorrhizal fungi provides insights into the early evolution of symbiotic traits.</title>
        <authorList>
            <person name="Miyauchi S."/>
            <person name="Kiss E."/>
            <person name="Kuo A."/>
            <person name="Drula E."/>
            <person name="Kohler A."/>
            <person name="Sanchez-Garcia M."/>
            <person name="Morin E."/>
            <person name="Andreopoulos B."/>
            <person name="Barry K.W."/>
            <person name="Bonito G."/>
            <person name="Buee M."/>
            <person name="Carver A."/>
            <person name="Chen C."/>
            <person name="Cichocki N."/>
            <person name="Clum A."/>
            <person name="Culley D."/>
            <person name="Crous P.W."/>
            <person name="Fauchery L."/>
            <person name="Girlanda M."/>
            <person name="Hayes R.D."/>
            <person name="Keri Z."/>
            <person name="LaButti K."/>
            <person name="Lipzen A."/>
            <person name="Lombard V."/>
            <person name="Magnuson J."/>
            <person name="Maillard F."/>
            <person name="Murat C."/>
            <person name="Nolan M."/>
            <person name="Ohm R.A."/>
            <person name="Pangilinan J."/>
            <person name="Pereira M.F."/>
            <person name="Perotto S."/>
            <person name="Peter M."/>
            <person name="Pfister S."/>
            <person name="Riley R."/>
            <person name="Sitrit Y."/>
            <person name="Stielow J.B."/>
            <person name="Szollosi G."/>
            <person name="Zifcakova L."/>
            <person name="Stursova M."/>
            <person name="Spatafora J.W."/>
            <person name="Tedersoo L."/>
            <person name="Vaario L.M."/>
            <person name="Yamada A."/>
            <person name="Yan M."/>
            <person name="Wang P."/>
            <person name="Xu J."/>
            <person name="Bruns T."/>
            <person name="Baldrian P."/>
            <person name="Vilgalys R."/>
            <person name="Dunand C."/>
            <person name="Henrissat B."/>
            <person name="Grigoriev I.V."/>
            <person name="Hibbett D."/>
            <person name="Nagy L.G."/>
            <person name="Martin F.M."/>
        </authorList>
    </citation>
    <scope>NUCLEOTIDE SEQUENCE</scope>
    <source>
        <strain evidence="1">P2</strain>
    </source>
</reference>
<dbReference type="EMBL" id="MU118057">
    <property type="protein sequence ID" value="KAF9646451.1"/>
    <property type="molecule type" value="Genomic_DNA"/>
</dbReference>
<gene>
    <name evidence="1" type="ORF">BDM02DRAFT_3188800</name>
</gene>
<accession>A0ACB6Z9Y4</accession>